<name>A0ABD5DY26_ACIBA</name>
<comment type="caution">
    <text evidence="1">The sequence shown here is derived from an EMBL/GenBank/DDBJ whole genome shotgun (WGS) entry which is preliminary data.</text>
</comment>
<dbReference type="PANTHER" id="PTHR36251:SF2">
    <property type="entry name" value="GIFSY-2 PROPHAGE HOST SPECIFICITY PROTEIN J, PHAGE LAMBDA"/>
    <property type="match status" value="1"/>
</dbReference>
<protein>
    <submittedName>
        <fullName evidence="1">Uncharacterized protein</fullName>
    </submittedName>
</protein>
<sequence length="89" mass="9961">DSLTEKEKSIFFDGTRLRHTNGELNFANVSWAERVGLQRQDYIEGFGEGVETPFYKNVQLKSGIPSAFTVSNPNADRVRIILAVNSLLS</sequence>
<organism evidence="1">
    <name type="scientific">Acinetobacter baumannii</name>
    <dbReference type="NCBI Taxonomy" id="470"/>
    <lineage>
        <taxon>Bacteria</taxon>
        <taxon>Pseudomonadati</taxon>
        <taxon>Pseudomonadota</taxon>
        <taxon>Gammaproteobacteria</taxon>
        <taxon>Moraxellales</taxon>
        <taxon>Moraxellaceae</taxon>
        <taxon>Acinetobacter</taxon>
        <taxon>Acinetobacter calcoaceticus/baumannii complex</taxon>
    </lineage>
</organism>
<feature type="non-terminal residue" evidence="1">
    <location>
        <position position="1"/>
    </location>
</feature>
<proteinExistence type="predicted"/>
<gene>
    <name evidence="1" type="ORF">FPK63_23400</name>
</gene>
<feature type="non-terminal residue" evidence="1">
    <location>
        <position position="89"/>
    </location>
</feature>
<dbReference type="PANTHER" id="PTHR36251">
    <property type="entry name" value="FELS-1 PROPHAGE HOST SPECIFICITY PROTEIN-RELATED"/>
    <property type="match status" value="1"/>
</dbReference>
<evidence type="ECO:0000313" key="1">
    <source>
        <dbReference type="EMBL" id="MDR8433983.1"/>
    </source>
</evidence>
<dbReference type="AlphaFoldDB" id="A0ABD5DY26"/>
<accession>A0ABD5DY26</accession>
<reference evidence="1" key="1">
    <citation type="submission" date="2019-07" db="EMBL/GenBank/DDBJ databases">
        <title>Biological characteristics of mucoid Acinetobacter baumannii from a general hospital in China.</title>
        <authorList>
            <person name="Hua X."/>
            <person name="Yu Y."/>
        </authorList>
    </citation>
    <scope>NUCLEOTIDE SEQUENCE</scope>
    <source>
        <strain evidence="1">N8</strain>
    </source>
</reference>
<dbReference type="EMBL" id="VMAF01000922">
    <property type="protein sequence ID" value="MDR8433983.1"/>
    <property type="molecule type" value="Genomic_DNA"/>
</dbReference>
<dbReference type="InterPro" id="IPR053171">
    <property type="entry name" value="Viral_Tip_Attach_Protein"/>
</dbReference>